<comment type="similarity">
    <text evidence="1">Belongs to the sulfatase family.</text>
</comment>
<dbReference type="InterPro" id="IPR000917">
    <property type="entry name" value="Sulfatase_N"/>
</dbReference>
<dbReference type="KEGG" id="pgin:FRZ67_01545"/>
<dbReference type="Pfam" id="PF00884">
    <property type="entry name" value="Sulfatase"/>
    <property type="match status" value="1"/>
</dbReference>
<keyword evidence="7" id="KW-0808">Transferase</keyword>
<dbReference type="EMBL" id="CP042435">
    <property type="protein sequence ID" value="QEC66051.1"/>
    <property type="molecule type" value="Genomic_DNA"/>
</dbReference>
<evidence type="ECO:0000313" key="7">
    <source>
        <dbReference type="EMBL" id="QEC66051.1"/>
    </source>
</evidence>
<dbReference type="AlphaFoldDB" id="A0A5B8V5N9"/>
<proteinExistence type="inferred from homology"/>
<evidence type="ECO:0000256" key="1">
    <source>
        <dbReference type="ARBA" id="ARBA00008779"/>
    </source>
</evidence>
<dbReference type="PROSITE" id="PS00523">
    <property type="entry name" value="SULFATASE_1"/>
    <property type="match status" value="1"/>
</dbReference>
<keyword evidence="5" id="KW-1133">Transmembrane helix</keyword>
<evidence type="ECO:0000256" key="5">
    <source>
        <dbReference type="SAM" id="Phobius"/>
    </source>
</evidence>
<feature type="transmembrane region" description="Helical" evidence="5">
    <location>
        <begin position="21"/>
        <end position="40"/>
    </location>
</feature>
<keyword evidence="2" id="KW-0479">Metal-binding</keyword>
<dbReference type="InterPro" id="IPR050738">
    <property type="entry name" value="Sulfatase"/>
</dbReference>
<accession>A0A5B8V5N9</accession>
<keyword evidence="4" id="KW-0106">Calcium</keyword>
<dbReference type="SUPFAM" id="SSF53649">
    <property type="entry name" value="Alkaline phosphatase-like"/>
    <property type="match status" value="1"/>
</dbReference>
<keyword evidence="3 7" id="KW-0378">Hydrolase</keyword>
<organism evidence="7 8">
    <name type="scientific">Panacibacter ginsenosidivorans</name>
    <dbReference type="NCBI Taxonomy" id="1813871"/>
    <lineage>
        <taxon>Bacteria</taxon>
        <taxon>Pseudomonadati</taxon>
        <taxon>Bacteroidota</taxon>
        <taxon>Chitinophagia</taxon>
        <taxon>Chitinophagales</taxon>
        <taxon>Chitinophagaceae</taxon>
        <taxon>Panacibacter</taxon>
    </lineage>
</organism>
<name>A0A5B8V5N9_9BACT</name>
<dbReference type="GO" id="GO:0046872">
    <property type="term" value="F:metal ion binding"/>
    <property type="evidence" value="ECO:0007669"/>
    <property type="project" value="UniProtKB-KW"/>
</dbReference>
<dbReference type="Proteomes" id="UP000321533">
    <property type="component" value="Chromosome"/>
</dbReference>
<dbReference type="PANTHER" id="PTHR42693:SF53">
    <property type="entry name" value="ENDO-4-O-SULFATASE"/>
    <property type="match status" value="1"/>
</dbReference>
<evidence type="ECO:0000256" key="4">
    <source>
        <dbReference type="ARBA" id="ARBA00022837"/>
    </source>
</evidence>
<feature type="domain" description="Sulfatase N-terminal" evidence="6">
    <location>
        <begin position="71"/>
        <end position="375"/>
    </location>
</feature>
<evidence type="ECO:0000259" key="6">
    <source>
        <dbReference type="Pfam" id="PF00884"/>
    </source>
</evidence>
<dbReference type="Gene3D" id="3.40.720.10">
    <property type="entry name" value="Alkaline Phosphatase, subunit A"/>
    <property type="match status" value="1"/>
</dbReference>
<keyword evidence="5" id="KW-0472">Membrane</keyword>
<gene>
    <name evidence="7" type="ORF">FRZ67_01545</name>
</gene>
<reference evidence="7 8" key="1">
    <citation type="journal article" date="2016" name="Int. J. Syst. Evol. Microbiol.">
        <title>Panacibacter ginsenosidivorans gen. nov., sp. nov., with ginsenoside converting activity isolated from soil of a ginseng field.</title>
        <authorList>
            <person name="Siddiqi M.Z."/>
            <person name="Muhammad Shafi S."/>
            <person name="Choi K.D."/>
            <person name="Im W.T."/>
        </authorList>
    </citation>
    <scope>NUCLEOTIDE SEQUENCE [LARGE SCALE GENOMIC DNA]</scope>
    <source>
        <strain evidence="7 8">Gsoil1550</strain>
    </source>
</reference>
<keyword evidence="8" id="KW-1185">Reference proteome</keyword>
<protein>
    <submittedName>
        <fullName evidence="7">Sulfatase-like hydrolase/transferase</fullName>
    </submittedName>
</protein>
<dbReference type="PANTHER" id="PTHR42693">
    <property type="entry name" value="ARYLSULFATASE FAMILY MEMBER"/>
    <property type="match status" value="1"/>
</dbReference>
<sequence>MESIINRLIFNLTTKPKRMKTKLFFLPVIMFLLCVGVMVLQSCRKASELSPLEDKTLTAADASQAASNGKPNIILILADDVGYGIPTVDGGESFQTPNIDKLANAGMRFTNCYGSPLCSPSRTMFMTGKYNFRNYSEWGVLDLNQKMMSNVLQGAGYATYVAAKWEFDGGDASIRAHGFDGYSVWNAFVGDNGSHYKTPRIYENGTYLPDNLVANLYGDDIFTDRVISFVKQNKNNNFFVYFPITLCHYPYSPTPDDPEFATWDNKTSTPDTAYFPSMVKYMDKKIGQLMDSLRAWNLFNNTIVMFVGDNGTPHNIWFTQDGVYQEGAKSTTTILGTHVPLIVSWPAGGVTGGQVNNNLIDFTDFMPTAIEAAGATVPADYGQTDGLSFLNQLKGFSTPKRDWIFCHYKPGTNQPNGDKVRRWINNTTYKLYDSTGKFYNIVLDPKEKNPIKKSAMTPQEKAIRQQFQATMDTLH</sequence>
<evidence type="ECO:0000313" key="8">
    <source>
        <dbReference type="Proteomes" id="UP000321533"/>
    </source>
</evidence>
<evidence type="ECO:0000256" key="3">
    <source>
        <dbReference type="ARBA" id="ARBA00022801"/>
    </source>
</evidence>
<evidence type="ECO:0000256" key="2">
    <source>
        <dbReference type="ARBA" id="ARBA00022723"/>
    </source>
</evidence>
<dbReference type="GO" id="GO:0004065">
    <property type="term" value="F:arylsulfatase activity"/>
    <property type="evidence" value="ECO:0007669"/>
    <property type="project" value="TreeGrafter"/>
</dbReference>
<keyword evidence="5" id="KW-0812">Transmembrane</keyword>
<dbReference type="InterPro" id="IPR017850">
    <property type="entry name" value="Alkaline_phosphatase_core_sf"/>
</dbReference>
<dbReference type="GO" id="GO:0016740">
    <property type="term" value="F:transferase activity"/>
    <property type="evidence" value="ECO:0007669"/>
    <property type="project" value="UniProtKB-KW"/>
</dbReference>
<dbReference type="InterPro" id="IPR024607">
    <property type="entry name" value="Sulfatase_CS"/>
</dbReference>